<dbReference type="HOGENOM" id="CLU_778281_0_0_6"/>
<dbReference type="OrthoDB" id="7058421at2"/>
<reference evidence="2" key="1">
    <citation type="submission" date="2014-09" db="EMBL/GenBank/DDBJ databases">
        <authorList>
            <person name="Hjerde E."/>
        </authorList>
    </citation>
    <scope>NUCLEOTIDE SEQUENCE [LARGE SCALE GENOMIC DNA]</scope>
    <source>
        <strain evidence="2">06/09/139</strain>
    </source>
</reference>
<proteinExistence type="predicted"/>
<gene>
    <name evidence="1" type="ORF">AWOD_I_1721</name>
</gene>
<dbReference type="Proteomes" id="UP000032427">
    <property type="component" value="Chromosome 1"/>
</dbReference>
<evidence type="ECO:0000313" key="2">
    <source>
        <dbReference type="Proteomes" id="UP000032427"/>
    </source>
</evidence>
<keyword evidence="2" id="KW-1185">Reference proteome</keyword>
<name>A0A090IR17_9GAMM</name>
<dbReference type="PATRIC" id="fig|80852.17.peg.1774"/>
<sequence length="332" mass="38116">MEENTGLRSQVGCIPFKISSKLLVDTNPQILMELSDFPHYIQLSINDKKQLVYRHTIPSAMTRVIELDLDTIIFEWDESFISLSWGRDGLRITLQPCGKRSPFFIREGNDKSSEQIRLTSDGKVFYLGANSSGFHMHQEGDYTSKPFALEHWENTKEYIHILLTGESESSYMYESALSNLLLVSLVTGLETYLKTRFIELYKEGVELDLNTLVKQFSKREERANDAKLLISDDSLIKYTSKKINFQNYQHIKAAYKSFGIPLHEHISNTLIEKVKMLISFRHKIIHYSISLGLLNVGDYGAEPIFPNKALIESSIKEFDDFVTQIHSASLKN</sequence>
<evidence type="ECO:0000313" key="1">
    <source>
        <dbReference type="EMBL" id="CED71788.1"/>
    </source>
</evidence>
<dbReference type="AlphaFoldDB" id="A0A090IR17"/>
<dbReference type="KEGG" id="awd:AWOD_I_1721"/>
<dbReference type="EMBL" id="LN554846">
    <property type="protein sequence ID" value="CED71788.1"/>
    <property type="molecule type" value="Genomic_DNA"/>
</dbReference>
<accession>A0A090IR17</accession>
<organism evidence="1 2">
    <name type="scientific">Aliivibrio wodanis</name>
    <dbReference type="NCBI Taxonomy" id="80852"/>
    <lineage>
        <taxon>Bacteria</taxon>
        <taxon>Pseudomonadati</taxon>
        <taxon>Pseudomonadota</taxon>
        <taxon>Gammaproteobacteria</taxon>
        <taxon>Vibrionales</taxon>
        <taxon>Vibrionaceae</taxon>
        <taxon>Aliivibrio</taxon>
    </lineage>
</organism>
<protein>
    <submittedName>
        <fullName evidence="1">Uncharacterized protein</fullName>
    </submittedName>
</protein>
<dbReference type="GeneID" id="28541283"/>